<evidence type="ECO:0008006" key="3">
    <source>
        <dbReference type="Google" id="ProtNLM"/>
    </source>
</evidence>
<reference evidence="1 2" key="1">
    <citation type="journal article" date="2020" name="Int. J. Syst. Evol. Microbiol.">
        <title>Novel acetic acid bacteria from cider fermentations: Acetobacter conturbans sp. nov. and Acetobacter fallax sp. nov.</title>
        <authorList>
            <person name="Sombolestani A.S."/>
            <person name="Cleenwerck I."/>
            <person name="Cnockaert M."/>
            <person name="Borremans W."/>
            <person name="Wieme A.D."/>
            <person name="De Vuyst L."/>
            <person name="Vandamme P."/>
        </authorList>
    </citation>
    <scope>NUCLEOTIDE SEQUENCE [LARGE SCALE GENOMIC DNA]</scope>
    <source>
        <strain evidence="1 2">LMG 1637</strain>
    </source>
</reference>
<evidence type="ECO:0000313" key="1">
    <source>
        <dbReference type="EMBL" id="NHO33327.1"/>
    </source>
</evidence>
<name>A0ABX0KCB0_9PROT</name>
<organism evidence="1 2">
    <name type="scientific">Acetobacter fallax</name>
    <dbReference type="NCBI Taxonomy" id="1737473"/>
    <lineage>
        <taxon>Bacteria</taxon>
        <taxon>Pseudomonadati</taxon>
        <taxon>Pseudomonadota</taxon>
        <taxon>Alphaproteobacteria</taxon>
        <taxon>Acetobacterales</taxon>
        <taxon>Acetobacteraceae</taxon>
        <taxon>Acetobacter</taxon>
    </lineage>
</organism>
<dbReference type="Proteomes" id="UP000615326">
    <property type="component" value="Unassembled WGS sequence"/>
</dbReference>
<evidence type="ECO:0000313" key="2">
    <source>
        <dbReference type="Proteomes" id="UP000615326"/>
    </source>
</evidence>
<dbReference type="EMBL" id="WOSW01000025">
    <property type="protein sequence ID" value="NHO33327.1"/>
    <property type="molecule type" value="Genomic_DNA"/>
</dbReference>
<protein>
    <recommendedName>
        <fullName evidence="3">Phage protein</fullName>
    </recommendedName>
</protein>
<dbReference type="RefSeq" id="WP_173577848.1">
    <property type="nucleotide sequence ID" value="NZ_WOSW01000025.1"/>
</dbReference>
<sequence>MTEKDELYPGLLKDGNVVTAAWNGLRSRLRKGLPETKFKHFVVPPHASKATWTRILSPDQSIAVGFSGWKPSSDTGKTFRGDLIFPVFGLVRMKNVEQLYLGSEQVRGIGTFGLVATLTAMLHGFSVTDVGRCVVRDVELPPAAEWIDEAQAIVGVTAVFENVSLDDAALYAQADDFLRLGESWDVNDTTYPDAVLEVRGE</sequence>
<keyword evidence="2" id="KW-1185">Reference proteome</keyword>
<accession>A0ABX0KCB0</accession>
<proteinExistence type="predicted"/>
<comment type="caution">
    <text evidence="1">The sequence shown here is derived from an EMBL/GenBank/DDBJ whole genome shotgun (WGS) entry which is preliminary data.</text>
</comment>
<gene>
    <name evidence="1" type="ORF">GOB84_12280</name>
</gene>